<reference evidence="2 3" key="1">
    <citation type="journal article" date="2008" name="Proc. Natl. Acad. Sci. U.S.A.">
        <title>Niche adaptation and genome expansion in the chlorophyll d-producing cyanobacterium Acaryochloris marina.</title>
        <authorList>
            <person name="Swingley W.D."/>
            <person name="Chen M."/>
            <person name="Cheung P.C."/>
            <person name="Conrad A.L."/>
            <person name="Dejesa L.C."/>
            <person name="Hao J."/>
            <person name="Honchak B.M."/>
            <person name="Karbach L.E."/>
            <person name="Kurdoglu A."/>
            <person name="Lahiri S."/>
            <person name="Mastrian S.D."/>
            <person name="Miyashita H."/>
            <person name="Page L."/>
            <person name="Ramakrishna P."/>
            <person name="Satoh S."/>
            <person name="Sattley W.M."/>
            <person name="Shimada Y."/>
            <person name="Taylor H.L."/>
            <person name="Tomo T."/>
            <person name="Tsuchiya T."/>
            <person name="Wang Z.T."/>
            <person name="Raymond J."/>
            <person name="Mimuro M."/>
            <person name="Blankenship R.E."/>
            <person name="Touchman J.W."/>
        </authorList>
    </citation>
    <scope>NUCLEOTIDE SEQUENCE [LARGE SCALE GENOMIC DNA]</scope>
    <source>
        <strain evidence="3">MBIC 11017</strain>
    </source>
</reference>
<evidence type="ECO:0000313" key="2">
    <source>
        <dbReference type="EMBL" id="ABW25154.1"/>
    </source>
</evidence>
<keyword evidence="1" id="KW-1133">Transmembrane helix</keyword>
<keyword evidence="1" id="KW-0812">Transmembrane</keyword>
<dbReference type="HOGENOM" id="CLU_1934300_0_0_3"/>
<dbReference type="STRING" id="329726.AM1_0066"/>
<gene>
    <name evidence="2" type="ordered locus">AM1_0066</name>
</gene>
<dbReference type="RefSeq" id="WP_012160775.1">
    <property type="nucleotide sequence ID" value="NC_009925.1"/>
</dbReference>
<dbReference type="KEGG" id="amr:AM1_0066"/>
<feature type="transmembrane region" description="Helical" evidence="1">
    <location>
        <begin position="68"/>
        <end position="90"/>
    </location>
</feature>
<dbReference type="AlphaFoldDB" id="B0C542"/>
<evidence type="ECO:0008006" key="4">
    <source>
        <dbReference type="Google" id="ProtNLM"/>
    </source>
</evidence>
<evidence type="ECO:0000256" key="1">
    <source>
        <dbReference type="SAM" id="Phobius"/>
    </source>
</evidence>
<keyword evidence="3" id="KW-1185">Reference proteome</keyword>
<protein>
    <recommendedName>
        <fullName evidence="4">Zinc-ribbon domain-containing protein</fullName>
    </recommendedName>
</protein>
<sequence length="135" mass="14804">MKPCRECQAQISEQALTCPQCGAPYPARTSWDGWGFEYKSSLMIAGLPLVHIAFKYRPNRRPVLAKGVIAIGQFGYGVICISQVGVGLISLSQFTLAGFALAQFAVAYSLVAQFGIYWAEGRGQWVFKFAELLGF</sequence>
<dbReference type="EMBL" id="CP000828">
    <property type="protein sequence ID" value="ABW25154.1"/>
    <property type="molecule type" value="Genomic_DNA"/>
</dbReference>
<proteinExistence type="predicted"/>
<feature type="transmembrane region" description="Helical" evidence="1">
    <location>
        <begin position="96"/>
        <end position="119"/>
    </location>
</feature>
<evidence type="ECO:0000313" key="3">
    <source>
        <dbReference type="Proteomes" id="UP000000268"/>
    </source>
</evidence>
<keyword evidence="1" id="KW-0472">Membrane</keyword>
<dbReference type="eggNOG" id="ENOG50325MS">
    <property type="taxonomic scope" value="Bacteria"/>
</dbReference>
<dbReference type="Proteomes" id="UP000000268">
    <property type="component" value="Chromosome"/>
</dbReference>
<accession>B0C542</accession>
<name>B0C542_ACAM1</name>
<organism evidence="2 3">
    <name type="scientific">Acaryochloris marina (strain MBIC 11017)</name>
    <dbReference type="NCBI Taxonomy" id="329726"/>
    <lineage>
        <taxon>Bacteria</taxon>
        <taxon>Bacillati</taxon>
        <taxon>Cyanobacteriota</taxon>
        <taxon>Cyanophyceae</taxon>
        <taxon>Acaryochloridales</taxon>
        <taxon>Acaryochloridaceae</taxon>
        <taxon>Acaryochloris</taxon>
    </lineage>
</organism>
<dbReference type="OrthoDB" id="5419447at2"/>